<reference evidence="1" key="1">
    <citation type="submission" date="2022-10" db="EMBL/GenBank/DDBJ databases">
        <authorList>
            <person name="Chen Y."/>
            <person name="Dougan E. K."/>
            <person name="Chan C."/>
            <person name="Rhodes N."/>
            <person name="Thang M."/>
        </authorList>
    </citation>
    <scope>NUCLEOTIDE SEQUENCE</scope>
</reference>
<keyword evidence="3" id="KW-1185">Reference proteome</keyword>
<reference evidence="2" key="2">
    <citation type="submission" date="2024-04" db="EMBL/GenBank/DDBJ databases">
        <authorList>
            <person name="Chen Y."/>
            <person name="Shah S."/>
            <person name="Dougan E. K."/>
            <person name="Thang M."/>
            <person name="Chan C."/>
        </authorList>
    </citation>
    <scope>NUCLEOTIDE SEQUENCE [LARGE SCALE GENOMIC DNA]</scope>
</reference>
<dbReference type="EMBL" id="CAMXCT030001303">
    <property type="protein sequence ID" value="CAL4776125.1"/>
    <property type="molecule type" value="Genomic_DNA"/>
</dbReference>
<accession>A0A9P1CCY4</accession>
<dbReference type="EMBL" id="CAMXCT020001303">
    <property type="protein sequence ID" value="CAL1142188.1"/>
    <property type="molecule type" value="Genomic_DNA"/>
</dbReference>
<evidence type="ECO:0000313" key="2">
    <source>
        <dbReference type="EMBL" id="CAL1142188.1"/>
    </source>
</evidence>
<organism evidence="1">
    <name type="scientific">Cladocopium goreaui</name>
    <dbReference type="NCBI Taxonomy" id="2562237"/>
    <lineage>
        <taxon>Eukaryota</taxon>
        <taxon>Sar</taxon>
        <taxon>Alveolata</taxon>
        <taxon>Dinophyceae</taxon>
        <taxon>Suessiales</taxon>
        <taxon>Symbiodiniaceae</taxon>
        <taxon>Cladocopium</taxon>
    </lineage>
</organism>
<dbReference type="Proteomes" id="UP001152797">
    <property type="component" value="Unassembled WGS sequence"/>
</dbReference>
<protein>
    <submittedName>
        <fullName evidence="1">Uncharacterized protein</fullName>
    </submittedName>
</protein>
<comment type="caution">
    <text evidence="1">The sequence shown here is derived from an EMBL/GenBank/DDBJ whole genome shotgun (WGS) entry which is preliminary data.</text>
</comment>
<evidence type="ECO:0000313" key="1">
    <source>
        <dbReference type="EMBL" id="CAI3988813.1"/>
    </source>
</evidence>
<dbReference type="EMBL" id="CAMXCT010001303">
    <property type="protein sequence ID" value="CAI3988813.1"/>
    <property type="molecule type" value="Genomic_DNA"/>
</dbReference>
<evidence type="ECO:0000313" key="3">
    <source>
        <dbReference type="Proteomes" id="UP001152797"/>
    </source>
</evidence>
<dbReference type="AlphaFoldDB" id="A0A9P1CCY4"/>
<sequence>MAKAIGGMGSAKIVSAVWFGHGMVRIDEPRNLIATHLIDGFSSRTPYDRVCGAIAQPIVGSLGWLLLSSVLRLSASDTLDIDVTLYVDGNCITAYTSMLLLDDGCYANMYTNLTKAFKLKIVGFTGVSRYDLYDYTDACYSQFSPKRTLVSGKCERFVGGYYASLKSRLRSTTCVGESCSRLAVTTQRFFSEANCMGLPYMIYTYPVQNECMRWSNGTQAFRVDPTTTNVTQVDYLANDKCNGDQIRSYVMSVGYCYELYPDEVPRSFKWDVERYDATTVGQARRELCIQIETGYTV</sequence>
<name>A0A9P1CCY4_9DINO</name>
<proteinExistence type="predicted"/>
<gene>
    <name evidence="1" type="ORF">C1SCF055_LOCUS15936</name>
</gene>